<dbReference type="InterPro" id="IPR006109">
    <property type="entry name" value="G3P_DH_NAD-dep_C"/>
</dbReference>
<keyword evidence="3 10" id="KW-0560">Oxidoreductase</keyword>
<comment type="caution">
    <text evidence="14">The sequence shown here is derived from an EMBL/GenBank/DDBJ whole genome shotgun (WGS) entry which is preliminary data.</text>
</comment>
<dbReference type="Gene3D" id="1.10.1040.10">
    <property type="entry name" value="N-(1-d-carboxylethyl)-l-norvaline Dehydrogenase, domain 2"/>
    <property type="match status" value="1"/>
</dbReference>
<feature type="active site" description="Proton acceptor" evidence="7">
    <location>
        <position position="197"/>
    </location>
</feature>
<evidence type="ECO:0000256" key="5">
    <source>
        <dbReference type="ARBA" id="ARBA00023209"/>
    </source>
</evidence>
<dbReference type="InterPro" id="IPR006168">
    <property type="entry name" value="G3P_DH_NAD-dep"/>
</dbReference>
<dbReference type="EC" id="1.1.1.94" evidence="11"/>
<keyword evidence="6" id="KW-1208">Phospholipid metabolism</keyword>
<comment type="catalytic activity">
    <reaction evidence="11">
        <text>sn-glycerol 3-phosphate + NADP(+) = dihydroxyacetone phosphate + NADPH + H(+)</text>
        <dbReference type="Rhea" id="RHEA:11096"/>
        <dbReference type="ChEBI" id="CHEBI:15378"/>
        <dbReference type="ChEBI" id="CHEBI:57597"/>
        <dbReference type="ChEBI" id="CHEBI:57642"/>
        <dbReference type="ChEBI" id="CHEBI:57783"/>
        <dbReference type="ChEBI" id="CHEBI:58349"/>
        <dbReference type="EC" id="1.1.1.94"/>
    </reaction>
</comment>
<evidence type="ECO:0000256" key="8">
    <source>
        <dbReference type="PIRSR" id="PIRSR000114-2"/>
    </source>
</evidence>
<dbReference type="PANTHER" id="PTHR11728">
    <property type="entry name" value="GLYCEROL-3-PHOSPHATE DEHYDROGENASE"/>
    <property type="match status" value="1"/>
</dbReference>
<dbReference type="RefSeq" id="WP_036883601.1">
    <property type="nucleotide sequence ID" value="NZ_JQZW01000008.1"/>
</dbReference>
<dbReference type="Pfam" id="PF07479">
    <property type="entry name" value="NAD_Gly3P_dh_C"/>
    <property type="match status" value="1"/>
</dbReference>
<dbReference type="eggNOG" id="COG0240">
    <property type="taxonomic scope" value="Bacteria"/>
</dbReference>
<dbReference type="PANTHER" id="PTHR11728:SF1">
    <property type="entry name" value="GLYCEROL-3-PHOSPHATE DEHYDROGENASE [NAD(+)] 2, CHLOROPLASTIC"/>
    <property type="match status" value="1"/>
</dbReference>
<evidence type="ECO:0000256" key="6">
    <source>
        <dbReference type="ARBA" id="ARBA00023264"/>
    </source>
</evidence>
<keyword evidence="4" id="KW-0443">Lipid metabolism</keyword>
<proteinExistence type="inferred from homology"/>
<dbReference type="PROSITE" id="PS00957">
    <property type="entry name" value="NAD_G3PDH"/>
    <property type="match status" value="1"/>
</dbReference>
<dbReference type="PIRSF" id="PIRSF000114">
    <property type="entry name" value="Glycerol-3-P_dh"/>
    <property type="match status" value="1"/>
</dbReference>
<dbReference type="InterPro" id="IPR036291">
    <property type="entry name" value="NAD(P)-bd_dom_sf"/>
</dbReference>
<feature type="binding site" evidence="8">
    <location>
        <begin position="261"/>
        <end position="262"/>
    </location>
    <ligand>
        <name>substrate</name>
    </ligand>
</feature>
<dbReference type="GO" id="GO:0051287">
    <property type="term" value="F:NAD binding"/>
    <property type="evidence" value="ECO:0007669"/>
    <property type="project" value="InterPro"/>
</dbReference>
<evidence type="ECO:0000256" key="3">
    <source>
        <dbReference type="ARBA" id="ARBA00023002"/>
    </source>
</evidence>
<keyword evidence="15" id="KW-1185">Reference proteome</keyword>
<dbReference type="AlphaFoldDB" id="A0A0A2G6M7"/>
<dbReference type="GO" id="GO:0008654">
    <property type="term" value="P:phospholipid biosynthetic process"/>
    <property type="evidence" value="ECO:0007669"/>
    <property type="project" value="UniProtKB-KW"/>
</dbReference>
<feature type="binding site" evidence="9">
    <location>
        <position position="261"/>
    </location>
    <ligand>
        <name>NAD(+)</name>
        <dbReference type="ChEBI" id="CHEBI:57540"/>
    </ligand>
</feature>
<evidence type="ECO:0000313" key="14">
    <source>
        <dbReference type="EMBL" id="KGN98107.1"/>
    </source>
</evidence>
<comment type="similarity">
    <text evidence="1 10">Belongs to the NAD-dependent glycerol-3-phosphate dehydrogenase family.</text>
</comment>
<evidence type="ECO:0000313" key="15">
    <source>
        <dbReference type="Proteomes" id="UP000030134"/>
    </source>
</evidence>
<dbReference type="STRING" id="266762.HQ36_04125"/>
<name>A0A0A2G6M7_9PORP</name>
<dbReference type="EMBL" id="JQZW01000008">
    <property type="protein sequence ID" value="KGN98107.1"/>
    <property type="molecule type" value="Genomic_DNA"/>
</dbReference>
<sequence length="334" mass="37553">MQQNGVIGILGGGSWATAIAKIILTTQPHINWFIRRSEQIEAFKALGHNPTYLQAIEFDTSKITFFSESDINKFFRSSDAVVLITPSPYIKGYLKKVRKSSMRDKFIVNAIKGIVPEENVLVSQYLIEEFDVPRDHIGVIGGPCHAEEVARHRRSYLTVACSDLKKAEIFAQTLRNDFVSCVTSNDIEGVQYASVLKNIYAIAAGICNGLQYGDNFQSVLISNAIAEMNTFINAVHLIKRDITDSVYLGDLLVTAYSQFSRNRTFGNMIGRGYSVRAAQSEMEMIAEGYFGTKCIREINKYYQVNLPICDAVYDILYEKKDPAKTILKLSHHFK</sequence>
<dbReference type="SUPFAM" id="SSF51735">
    <property type="entry name" value="NAD(P)-binding Rossmann-fold domains"/>
    <property type="match status" value="1"/>
</dbReference>
<organism evidence="14 15">
    <name type="scientific">Porphyromonas gingivicanis</name>
    <dbReference type="NCBI Taxonomy" id="266762"/>
    <lineage>
        <taxon>Bacteria</taxon>
        <taxon>Pseudomonadati</taxon>
        <taxon>Bacteroidota</taxon>
        <taxon>Bacteroidia</taxon>
        <taxon>Bacteroidales</taxon>
        <taxon>Porphyromonadaceae</taxon>
        <taxon>Porphyromonas</taxon>
    </lineage>
</organism>
<feature type="domain" description="Glycerol-3-phosphate dehydrogenase NAD-dependent C-terminal" evidence="13">
    <location>
        <begin position="186"/>
        <end position="325"/>
    </location>
</feature>
<feature type="binding site" evidence="9">
    <location>
        <position position="146"/>
    </location>
    <ligand>
        <name>NAD(+)</name>
        <dbReference type="ChEBI" id="CHEBI:57540"/>
    </ligand>
</feature>
<evidence type="ECO:0000256" key="2">
    <source>
        <dbReference type="ARBA" id="ARBA00022516"/>
    </source>
</evidence>
<keyword evidence="5" id="KW-0594">Phospholipid biosynthesis</keyword>
<reference evidence="14 15" key="1">
    <citation type="submission" date="2014-08" db="EMBL/GenBank/DDBJ databases">
        <title>Porphyromonas gingivicanis strain:COT-022_OH1391 Genome sequencing.</title>
        <authorList>
            <person name="Wallis C."/>
            <person name="Deusch O."/>
            <person name="O'Flynn C."/>
            <person name="Davis I."/>
            <person name="Jospin G."/>
            <person name="Darling A.E."/>
            <person name="Coil D.A."/>
            <person name="Alexiev A."/>
            <person name="Horsfall A."/>
            <person name="Kirkwood N."/>
            <person name="Harris S."/>
            <person name="Eisen J.A."/>
        </authorList>
    </citation>
    <scope>NUCLEOTIDE SEQUENCE [LARGE SCALE GENOMIC DNA]</scope>
    <source>
        <strain evidence="15">COT-022 OH1391</strain>
    </source>
</reference>
<dbReference type="OrthoDB" id="9812273at2"/>
<dbReference type="GO" id="GO:0005829">
    <property type="term" value="C:cytosol"/>
    <property type="evidence" value="ECO:0007669"/>
    <property type="project" value="TreeGrafter"/>
</dbReference>
<accession>A0A0A2G6M7</accession>
<keyword evidence="2" id="KW-0444">Lipid biosynthesis</keyword>
<dbReference type="Pfam" id="PF01210">
    <property type="entry name" value="NAD_Gly3P_dh_N"/>
    <property type="match status" value="1"/>
</dbReference>
<dbReference type="GO" id="GO:0141153">
    <property type="term" value="F:glycerol-3-phosphate dehydrogenase (NADP+) activity"/>
    <property type="evidence" value="ECO:0007669"/>
    <property type="project" value="RHEA"/>
</dbReference>
<evidence type="ECO:0000256" key="11">
    <source>
        <dbReference type="RuleBase" id="RU000439"/>
    </source>
</evidence>
<dbReference type="PRINTS" id="PR00077">
    <property type="entry name" value="GPDHDRGNASE"/>
</dbReference>
<dbReference type="InterPro" id="IPR008927">
    <property type="entry name" value="6-PGluconate_DH-like_C_sf"/>
</dbReference>
<keyword evidence="9 10" id="KW-0520">NAD</keyword>
<evidence type="ECO:0000256" key="9">
    <source>
        <dbReference type="PIRSR" id="PIRSR000114-3"/>
    </source>
</evidence>
<gene>
    <name evidence="14" type="ORF">HQ36_04125</name>
</gene>
<feature type="domain" description="Glycerol-3-phosphate dehydrogenase NAD-dependent N-terminal" evidence="12">
    <location>
        <begin position="7"/>
        <end position="165"/>
    </location>
</feature>
<evidence type="ECO:0000256" key="7">
    <source>
        <dbReference type="PIRSR" id="PIRSR000114-1"/>
    </source>
</evidence>
<evidence type="ECO:0000259" key="13">
    <source>
        <dbReference type="Pfam" id="PF07479"/>
    </source>
</evidence>
<dbReference type="InterPro" id="IPR011128">
    <property type="entry name" value="G3P_DH_NAD-dep_N"/>
</dbReference>
<dbReference type="Gene3D" id="3.40.50.720">
    <property type="entry name" value="NAD(P)-binding Rossmann-like Domain"/>
    <property type="match status" value="1"/>
</dbReference>
<dbReference type="GO" id="GO:0046168">
    <property type="term" value="P:glycerol-3-phosphate catabolic process"/>
    <property type="evidence" value="ECO:0007669"/>
    <property type="project" value="InterPro"/>
</dbReference>
<protein>
    <recommendedName>
        <fullName evidence="11">Glycerol-3-phosphate dehydrogenase</fullName>
        <ecNumber evidence="11">1.1.1.94</ecNumber>
    </recommendedName>
</protein>
<evidence type="ECO:0000256" key="1">
    <source>
        <dbReference type="ARBA" id="ARBA00011009"/>
    </source>
</evidence>
<feature type="binding site" evidence="8">
    <location>
        <position position="112"/>
    </location>
    <ligand>
        <name>substrate</name>
    </ligand>
</feature>
<evidence type="ECO:0000256" key="10">
    <source>
        <dbReference type="RuleBase" id="RU000437"/>
    </source>
</evidence>
<evidence type="ECO:0000259" key="12">
    <source>
        <dbReference type="Pfam" id="PF01210"/>
    </source>
</evidence>
<evidence type="ECO:0000256" key="4">
    <source>
        <dbReference type="ARBA" id="ARBA00023098"/>
    </source>
</evidence>
<dbReference type="InterPro" id="IPR013328">
    <property type="entry name" value="6PGD_dom2"/>
</dbReference>
<dbReference type="SUPFAM" id="SSF48179">
    <property type="entry name" value="6-phosphogluconate dehydrogenase C-terminal domain-like"/>
    <property type="match status" value="1"/>
</dbReference>
<dbReference type="Proteomes" id="UP000030134">
    <property type="component" value="Unassembled WGS sequence"/>
</dbReference>
<dbReference type="GO" id="GO:0005975">
    <property type="term" value="P:carbohydrate metabolic process"/>
    <property type="evidence" value="ECO:0007669"/>
    <property type="project" value="InterPro"/>
</dbReference>